<gene>
    <name evidence="1" type="ordered locus">AALP_Aa2g134600</name>
</gene>
<accession>A0A087HH64</accession>
<dbReference type="EMBL" id="CM002870">
    <property type="protein sequence ID" value="KFK41466.1"/>
    <property type="molecule type" value="Genomic_DNA"/>
</dbReference>
<organism evidence="1 2">
    <name type="scientific">Arabis alpina</name>
    <name type="common">Alpine rock-cress</name>
    <dbReference type="NCBI Taxonomy" id="50452"/>
    <lineage>
        <taxon>Eukaryota</taxon>
        <taxon>Viridiplantae</taxon>
        <taxon>Streptophyta</taxon>
        <taxon>Embryophyta</taxon>
        <taxon>Tracheophyta</taxon>
        <taxon>Spermatophyta</taxon>
        <taxon>Magnoliopsida</taxon>
        <taxon>eudicotyledons</taxon>
        <taxon>Gunneridae</taxon>
        <taxon>Pentapetalae</taxon>
        <taxon>rosids</taxon>
        <taxon>malvids</taxon>
        <taxon>Brassicales</taxon>
        <taxon>Brassicaceae</taxon>
        <taxon>Arabideae</taxon>
        <taxon>Arabis</taxon>
    </lineage>
</organism>
<evidence type="ECO:0000313" key="2">
    <source>
        <dbReference type="Proteomes" id="UP000029120"/>
    </source>
</evidence>
<protein>
    <submittedName>
        <fullName evidence="1">Uncharacterized protein</fullName>
    </submittedName>
</protein>
<sequence>MNLFSDIIDDSKAACLPEMLFSSTKFLWLTPVISAIRSSATERKVRKVRNLQ</sequence>
<name>A0A087HH64_ARAAL</name>
<dbReference type="Gramene" id="KFK41466">
    <property type="protein sequence ID" value="KFK41466"/>
    <property type="gene ID" value="AALP_AA2G134600"/>
</dbReference>
<dbReference type="Proteomes" id="UP000029120">
    <property type="component" value="Chromosome 2"/>
</dbReference>
<keyword evidence="2" id="KW-1185">Reference proteome</keyword>
<reference evidence="2" key="1">
    <citation type="journal article" date="2015" name="Nat. Plants">
        <title>Genome expansion of Arabis alpina linked with retrotransposition and reduced symmetric DNA methylation.</title>
        <authorList>
            <person name="Willing E.M."/>
            <person name="Rawat V."/>
            <person name="Mandakova T."/>
            <person name="Maumus F."/>
            <person name="James G.V."/>
            <person name="Nordstroem K.J."/>
            <person name="Becker C."/>
            <person name="Warthmann N."/>
            <person name="Chica C."/>
            <person name="Szarzynska B."/>
            <person name="Zytnicki M."/>
            <person name="Albani M.C."/>
            <person name="Kiefer C."/>
            <person name="Bergonzi S."/>
            <person name="Castaings L."/>
            <person name="Mateos J.L."/>
            <person name="Berns M.C."/>
            <person name="Bujdoso N."/>
            <person name="Piofczyk T."/>
            <person name="de Lorenzo L."/>
            <person name="Barrero-Sicilia C."/>
            <person name="Mateos I."/>
            <person name="Piednoel M."/>
            <person name="Hagmann J."/>
            <person name="Chen-Min-Tao R."/>
            <person name="Iglesias-Fernandez R."/>
            <person name="Schuster S.C."/>
            <person name="Alonso-Blanco C."/>
            <person name="Roudier F."/>
            <person name="Carbonero P."/>
            <person name="Paz-Ares J."/>
            <person name="Davis S.J."/>
            <person name="Pecinka A."/>
            <person name="Quesneville H."/>
            <person name="Colot V."/>
            <person name="Lysak M.A."/>
            <person name="Weigel D."/>
            <person name="Coupland G."/>
            <person name="Schneeberger K."/>
        </authorList>
    </citation>
    <scope>NUCLEOTIDE SEQUENCE [LARGE SCALE GENOMIC DNA]</scope>
    <source>
        <strain evidence="2">cv. Pajares</strain>
    </source>
</reference>
<evidence type="ECO:0000313" key="1">
    <source>
        <dbReference type="EMBL" id="KFK41466.1"/>
    </source>
</evidence>
<proteinExistence type="predicted"/>
<dbReference type="AlphaFoldDB" id="A0A087HH64"/>